<organism evidence="10 11">
    <name type="scientific">Flavobacterium indicum (strain DSM 17447 / CIP 109464 / GPTSA100-9)</name>
    <dbReference type="NCBI Taxonomy" id="1094466"/>
    <lineage>
        <taxon>Bacteria</taxon>
        <taxon>Pseudomonadati</taxon>
        <taxon>Bacteroidota</taxon>
        <taxon>Flavobacteriia</taxon>
        <taxon>Flavobacteriales</taxon>
        <taxon>Flavobacteriaceae</taxon>
        <taxon>Flavobacterium</taxon>
    </lineage>
</organism>
<keyword evidence="11" id="KW-1185">Reference proteome</keyword>
<dbReference type="GO" id="GO:0005829">
    <property type="term" value="C:cytosol"/>
    <property type="evidence" value="ECO:0007669"/>
    <property type="project" value="TreeGrafter"/>
</dbReference>
<dbReference type="Pfam" id="PF02675">
    <property type="entry name" value="AdoMet_dc"/>
    <property type="match status" value="1"/>
</dbReference>
<evidence type="ECO:0000256" key="9">
    <source>
        <dbReference type="ARBA" id="ARBA00023317"/>
    </source>
</evidence>
<dbReference type="HOGENOM" id="CLU_125470_2_4_10"/>
<name>H8XNP6_FLAIG</name>
<dbReference type="Gene3D" id="3.60.90.10">
    <property type="entry name" value="S-adenosylmethionine decarboxylase"/>
    <property type="match status" value="1"/>
</dbReference>
<evidence type="ECO:0000313" key="11">
    <source>
        <dbReference type="Proteomes" id="UP000007599"/>
    </source>
</evidence>
<evidence type="ECO:0000313" key="10">
    <source>
        <dbReference type="EMBL" id="CCG52163.1"/>
    </source>
</evidence>
<comment type="cofactor">
    <cofactor evidence="1">
        <name>pyruvate</name>
        <dbReference type="ChEBI" id="CHEBI:15361"/>
    </cofactor>
</comment>
<dbReference type="AlphaFoldDB" id="H8XNP6"/>
<dbReference type="STRING" id="1094466.KQS_00820"/>
<evidence type="ECO:0000256" key="7">
    <source>
        <dbReference type="ARBA" id="ARBA00023239"/>
    </source>
</evidence>
<keyword evidence="8" id="KW-0704">Schiff base</keyword>
<keyword evidence="4" id="KW-0745">Spermidine biosynthesis</keyword>
<gene>
    <name evidence="10" type="primary">speD</name>
    <name evidence="10" type="ordered locus">KQS_00820</name>
</gene>
<keyword evidence="3" id="KW-0068">Autocatalytic cleavage</keyword>
<dbReference type="PANTHER" id="PTHR33866:SF2">
    <property type="entry name" value="S-ADENOSYLMETHIONINE DECARBOXYLASE PROENZYME"/>
    <property type="match status" value="1"/>
</dbReference>
<keyword evidence="9" id="KW-0670">Pyruvate</keyword>
<dbReference type="InterPro" id="IPR016067">
    <property type="entry name" value="S-AdoMet_deCO2ase_core"/>
</dbReference>
<dbReference type="EMBL" id="HE774682">
    <property type="protein sequence ID" value="CCG52163.1"/>
    <property type="molecule type" value="Genomic_DNA"/>
</dbReference>
<reference evidence="11" key="2">
    <citation type="submission" date="2012-03" db="EMBL/GenBank/DDBJ databases">
        <title>Complete genome sequence of Flavobacterium indicum GPTSA100-9T, isolated from warm spring water.</title>
        <authorList>
            <person name="Barbier P."/>
            <person name="Houel A."/>
            <person name="Loux V."/>
            <person name="Poulain J."/>
            <person name="Bernardet J.-F."/>
            <person name="Touchon M."/>
            <person name="Duchaud E."/>
        </authorList>
    </citation>
    <scope>NUCLEOTIDE SEQUENCE [LARGE SCALE GENOMIC DNA]</scope>
    <source>
        <strain evidence="11">DSM 17447 / CIP 109464 / GPTSA100-9</strain>
    </source>
</reference>
<evidence type="ECO:0000256" key="8">
    <source>
        <dbReference type="ARBA" id="ARBA00023270"/>
    </source>
</evidence>
<dbReference type="GO" id="GO:0004014">
    <property type="term" value="F:adenosylmethionine decarboxylase activity"/>
    <property type="evidence" value="ECO:0007669"/>
    <property type="project" value="UniProtKB-EC"/>
</dbReference>
<dbReference type="GO" id="GO:0008295">
    <property type="term" value="P:spermidine biosynthetic process"/>
    <property type="evidence" value="ECO:0007669"/>
    <property type="project" value="UniProtKB-KW"/>
</dbReference>
<reference evidence="10 11" key="1">
    <citation type="journal article" date="2012" name="J. Bacteriol.">
        <title>Complete Genome Sequence of Flavobacterium indicum GPSTA100-9T, Isolated from Warm Spring Water.</title>
        <authorList>
            <person name="Barbier P."/>
            <person name="Houel A."/>
            <person name="Loux V."/>
            <person name="Poulain J."/>
            <person name="Bernardet J.F."/>
            <person name="Touchon M."/>
            <person name="Duchaud E."/>
        </authorList>
    </citation>
    <scope>NUCLEOTIDE SEQUENCE [LARGE SCALE GENOMIC DNA]</scope>
    <source>
        <strain evidence="11">DSM 17447 / CIP 109464 / GPTSA100-9</strain>
    </source>
</reference>
<dbReference type="OrthoDB" id="9793120at2"/>
<dbReference type="KEGG" id="fin:KQS_00820"/>
<dbReference type="InterPro" id="IPR003826">
    <property type="entry name" value="AdoMetDC_fam_prok"/>
</dbReference>
<evidence type="ECO:0000256" key="1">
    <source>
        <dbReference type="ARBA" id="ARBA00001928"/>
    </source>
</evidence>
<evidence type="ECO:0000256" key="6">
    <source>
        <dbReference type="ARBA" id="ARBA00023145"/>
    </source>
</evidence>
<protein>
    <submittedName>
        <fullName evidence="10">Adenosylmethionine decarboxylase</fullName>
        <ecNumber evidence="10">4.1.1.50</ecNumber>
    </submittedName>
</protein>
<keyword evidence="5" id="KW-0620">Polyamine biosynthesis</keyword>
<dbReference type="Proteomes" id="UP000007599">
    <property type="component" value="Chromosome I"/>
</dbReference>
<dbReference type="PANTHER" id="PTHR33866">
    <property type="entry name" value="S-ADENOSYLMETHIONINE DECARBOXYLASE PROENZYME"/>
    <property type="match status" value="1"/>
</dbReference>
<dbReference type="SUPFAM" id="SSF56276">
    <property type="entry name" value="S-adenosylmethionine decarboxylase"/>
    <property type="match status" value="1"/>
</dbReference>
<dbReference type="PATRIC" id="fig|1094466.5.peg.158"/>
<evidence type="ECO:0000256" key="5">
    <source>
        <dbReference type="ARBA" id="ARBA00023115"/>
    </source>
</evidence>
<keyword evidence="2" id="KW-0210">Decarboxylase</keyword>
<accession>H8XNP6</accession>
<evidence type="ECO:0000256" key="4">
    <source>
        <dbReference type="ARBA" id="ARBA00023066"/>
    </source>
</evidence>
<dbReference type="eggNOG" id="COG1586">
    <property type="taxonomic scope" value="Bacteria"/>
</dbReference>
<evidence type="ECO:0000256" key="2">
    <source>
        <dbReference type="ARBA" id="ARBA00022793"/>
    </source>
</evidence>
<dbReference type="EC" id="4.1.1.50" evidence="10"/>
<evidence type="ECO:0000256" key="3">
    <source>
        <dbReference type="ARBA" id="ARBA00022813"/>
    </source>
</evidence>
<sequence>MLTTSNLLGLHSLLTLHTLQLEKLMNLVDFASFLNQVLVDLKLEQVGEVLHEFENKSFTATFCLKESHICIHTWPEINTITTDVYLCNYSADNTEKVRVISNSIIRFFEASVVKQIEIQR</sequence>
<keyword evidence="7 10" id="KW-0456">Lyase</keyword>
<dbReference type="RefSeq" id="WP_014387307.1">
    <property type="nucleotide sequence ID" value="NC_017025.1"/>
</dbReference>
<proteinExistence type="predicted"/>
<keyword evidence="6" id="KW-0865">Zymogen</keyword>